<gene>
    <name evidence="1" type="ORF">AKJ09_03879</name>
</gene>
<accession>A0A0K1PUL4</accession>
<dbReference type="EMBL" id="CP012333">
    <property type="protein sequence ID" value="AKU97215.1"/>
    <property type="molecule type" value="Genomic_DNA"/>
</dbReference>
<reference evidence="1 2" key="1">
    <citation type="submission" date="2015-08" db="EMBL/GenBank/DDBJ databases">
        <authorList>
            <person name="Babu N.S."/>
            <person name="Beckwith C.J."/>
            <person name="Beseler K.G."/>
            <person name="Brison A."/>
            <person name="Carone J.V."/>
            <person name="Caskin T.P."/>
            <person name="Diamond M."/>
            <person name="Durham M.E."/>
            <person name="Foxe J.M."/>
            <person name="Go M."/>
            <person name="Henderson B.A."/>
            <person name="Jones I.B."/>
            <person name="McGettigan J.A."/>
            <person name="Micheletti S.J."/>
            <person name="Nasrallah M.E."/>
            <person name="Ortiz D."/>
            <person name="Piller C.R."/>
            <person name="Privatt S.R."/>
            <person name="Schneider S.L."/>
            <person name="Sharp S."/>
            <person name="Smith T.C."/>
            <person name="Stanton J.D."/>
            <person name="Ullery H.E."/>
            <person name="Wilson R.J."/>
            <person name="Serrano M.G."/>
            <person name="Buck G."/>
            <person name="Lee V."/>
            <person name="Wang Y."/>
            <person name="Carvalho R."/>
            <person name="Voegtly L."/>
            <person name="Shi R."/>
            <person name="Duckworth R."/>
            <person name="Johnson A."/>
            <person name="Loviza R."/>
            <person name="Walstead R."/>
            <person name="Shah Z."/>
            <person name="Kiflezghi M."/>
            <person name="Wade K."/>
            <person name="Ball S.L."/>
            <person name="Bradley K.W."/>
            <person name="Asai D.J."/>
            <person name="Bowman C.A."/>
            <person name="Russell D.A."/>
            <person name="Pope W.H."/>
            <person name="Jacobs-Sera D."/>
            <person name="Hendrix R.W."/>
            <person name="Hatfull G.F."/>
        </authorList>
    </citation>
    <scope>NUCLEOTIDE SEQUENCE [LARGE SCALE GENOMIC DNA]</scope>
    <source>
        <strain evidence="1 2">DSM 27648</strain>
    </source>
</reference>
<dbReference type="STRING" id="1391654.AKJ09_03879"/>
<dbReference type="AlphaFoldDB" id="A0A0K1PUL4"/>
<dbReference type="Proteomes" id="UP000064967">
    <property type="component" value="Chromosome"/>
</dbReference>
<name>A0A0K1PUL4_9BACT</name>
<evidence type="ECO:0000313" key="1">
    <source>
        <dbReference type="EMBL" id="AKU97215.1"/>
    </source>
</evidence>
<protein>
    <submittedName>
        <fullName evidence="1">Uncharacterized protein</fullName>
    </submittedName>
</protein>
<dbReference type="RefSeq" id="WP_146648385.1">
    <property type="nucleotide sequence ID" value="NZ_CP012333.1"/>
</dbReference>
<dbReference type="KEGG" id="llu:AKJ09_03879"/>
<proteinExistence type="predicted"/>
<evidence type="ECO:0000313" key="2">
    <source>
        <dbReference type="Proteomes" id="UP000064967"/>
    </source>
</evidence>
<organism evidence="1 2">
    <name type="scientific">Labilithrix luteola</name>
    <dbReference type="NCBI Taxonomy" id="1391654"/>
    <lineage>
        <taxon>Bacteria</taxon>
        <taxon>Pseudomonadati</taxon>
        <taxon>Myxococcota</taxon>
        <taxon>Polyangia</taxon>
        <taxon>Polyangiales</taxon>
        <taxon>Labilitrichaceae</taxon>
        <taxon>Labilithrix</taxon>
    </lineage>
</organism>
<sequence>MSIVATASVSDFFEEVVEDAMKSRGLTASEGETHYVVALLADLAKPGNPIERTLERPLTLLLDEALHTPALGDRFERLRTLGDGVLYSSGFFADHFEARGVDTNYVISIGRTAYDNAGSLLRTGSEEESGPDIFRELSRRFVSWVEIIADVATTTLARGVDNARGLLKLYERWLKTRSDRLADALSSHGFVPPRGGGMILS</sequence>
<dbReference type="OrthoDB" id="5508063at2"/>
<keyword evidence="2" id="KW-1185">Reference proteome</keyword>